<evidence type="ECO:0000313" key="3">
    <source>
        <dbReference type="Proteomes" id="UP000070456"/>
    </source>
</evidence>
<gene>
    <name evidence="2" type="ORF">AN619_04520</name>
</gene>
<keyword evidence="1" id="KW-0812">Transmembrane</keyword>
<evidence type="ECO:0000256" key="1">
    <source>
        <dbReference type="SAM" id="Phobius"/>
    </source>
</evidence>
<proteinExistence type="predicted"/>
<feature type="transmembrane region" description="Helical" evidence="1">
    <location>
        <begin position="30"/>
        <end position="49"/>
    </location>
</feature>
<dbReference type="AlphaFoldDB" id="A0A140LA92"/>
<organism evidence="2 3">
    <name type="scientific">Thermotalea metallivorans</name>
    <dbReference type="NCBI Taxonomy" id="520762"/>
    <lineage>
        <taxon>Bacteria</taxon>
        <taxon>Bacillati</taxon>
        <taxon>Bacillota</taxon>
        <taxon>Clostridia</taxon>
        <taxon>Peptostreptococcales</taxon>
        <taxon>Thermotaleaceae</taxon>
        <taxon>Thermotalea</taxon>
    </lineage>
</organism>
<keyword evidence="1" id="KW-1133">Transmembrane helix</keyword>
<keyword evidence="1" id="KW-0472">Membrane</keyword>
<dbReference type="Proteomes" id="UP000070456">
    <property type="component" value="Unassembled WGS sequence"/>
</dbReference>
<reference evidence="2 3" key="1">
    <citation type="submission" date="2015-12" db="EMBL/GenBank/DDBJ databases">
        <title>Draft genome sequence of the thermoanaerobe Thermotalea metallivorans, an isolate from the runoff channel of the Great Artesian Basin, Australia.</title>
        <authorList>
            <person name="Patel B.K."/>
        </authorList>
    </citation>
    <scope>NUCLEOTIDE SEQUENCE [LARGE SCALE GENOMIC DNA]</scope>
    <source>
        <strain evidence="2 3">B2-1</strain>
    </source>
</reference>
<keyword evidence="3" id="KW-1185">Reference proteome</keyword>
<protein>
    <submittedName>
        <fullName evidence="2">Uncharacterized protein</fullName>
    </submittedName>
</protein>
<sequence length="95" mass="10786">MPRFLAVLVVILLIFSGLTYLLHRLFRNRYIKYVPALISLVLGTYQFYLAKAVSYQGFEDIARVILGAMLMAGFLSGMASGVLIDVIRPRMKDRE</sequence>
<name>A0A140LA92_9FIRM</name>
<evidence type="ECO:0000313" key="2">
    <source>
        <dbReference type="EMBL" id="KXG77467.1"/>
    </source>
</evidence>
<feature type="transmembrane region" description="Helical" evidence="1">
    <location>
        <begin position="6"/>
        <end position="23"/>
    </location>
</feature>
<dbReference type="OrthoDB" id="1799235at2"/>
<dbReference type="EMBL" id="LOEE01000014">
    <property type="protein sequence ID" value="KXG77467.1"/>
    <property type="molecule type" value="Genomic_DNA"/>
</dbReference>
<dbReference type="STRING" id="520762.AN619_04520"/>
<feature type="transmembrane region" description="Helical" evidence="1">
    <location>
        <begin position="61"/>
        <end position="84"/>
    </location>
</feature>
<dbReference type="RefSeq" id="WP_068554680.1">
    <property type="nucleotide sequence ID" value="NZ_LOEE01000014.1"/>
</dbReference>
<accession>A0A140LA92</accession>
<comment type="caution">
    <text evidence="2">The sequence shown here is derived from an EMBL/GenBank/DDBJ whole genome shotgun (WGS) entry which is preliminary data.</text>
</comment>